<protein>
    <submittedName>
        <fullName evidence="2">Uncharacterized protein</fullName>
    </submittedName>
</protein>
<reference evidence="2 3" key="1">
    <citation type="submission" date="2018-10" db="EMBL/GenBank/DDBJ databases">
        <title>Genomic Encyclopedia of Type Strains, Phase IV (KMG-IV): sequencing the most valuable type-strain genomes for metagenomic binning, comparative biology and taxonomic classification.</title>
        <authorList>
            <person name="Goeker M."/>
        </authorList>
    </citation>
    <scope>NUCLEOTIDE SEQUENCE [LARGE SCALE GENOMIC DNA]</scope>
    <source>
        <strain evidence="2 3">DSM 22008</strain>
    </source>
</reference>
<evidence type="ECO:0000313" key="3">
    <source>
        <dbReference type="Proteomes" id="UP000282211"/>
    </source>
</evidence>
<evidence type="ECO:0000313" key="2">
    <source>
        <dbReference type="EMBL" id="RKQ72080.1"/>
    </source>
</evidence>
<dbReference type="Proteomes" id="UP000282211">
    <property type="component" value="Unassembled WGS sequence"/>
</dbReference>
<dbReference type="RefSeq" id="WP_121099975.1">
    <property type="nucleotide sequence ID" value="NZ_RBII01000001.1"/>
</dbReference>
<dbReference type="InParanoid" id="A0A420WM66"/>
<keyword evidence="1" id="KW-0732">Signal</keyword>
<evidence type="ECO:0000256" key="1">
    <source>
        <dbReference type="SAM" id="SignalP"/>
    </source>
</evidence>
<comment type="caution">
    <text evidence="2">The sequence shown here is derived from an EMBL/GenBank/DDBJ whole genome shotgun (WGS) entry which is preliminary data.</text>
</comment>
<name>A0A420WM66_9PROT</name>
<dbReference type="OrthoDB" id="7619985at2"/>
<accession>A0A420WM66</accession>
<proteinExistence type="predicted"/>
<keyword evidence="3" id="KW-1185">Reference proteome</keyword>
<dbReference type="AlphaFoldDB" id="A0A420WM66"/>
<feature type="chain" id="PRO_5019228563" evidence="1">
    <location>
        <begin position="22"/>
        <end position="136"/>
    </location>
</feature>
<sequence>MFYKSLFVIGAVLFAPMSAQAYNGPTKTVITSTANQHGSWQLNPAACPDLVEDRRDARVTTSRRDAREDRRDSRTVTCPASAWSFVLNRGAVRTHYTQPYTGPRQVIVNGVGQYKVKPVVKRAPVKQSSPITLVIR</sequence>
<gene>
    <name evidence="2" type="ORF">DES40_1417</name>
</gene>
<dbReference type="EMBL" id="RBII01000001">
    <property type="protein sequence ID" value="RKQ72080.1"/>
    <property type="molecule type" value="Genomic_DNA"/>
</dbReference>
<feature type="signal peptide" evidence="1">
    <location>
        <begin position="1"/>
        <end position="21"/>
    </location>
</feature>
<organism evidence="2 3">
    <name type="scientific">Litorimonas taeanensis</name>
    <dbReference type="NCBI Taxonomy" id="568099"/>
    <lineage>
        <taxon>Bacteria</taxon>
        <taxon>Pseudomonadati</taxon>
        <taxon>Pseudomonadota</taxon>
        <taxon>Alphaproteobacteria</taxon>
        <taxon>Maricaulales</taxon>
        <taxon>Robiginitomaculaceae</taxon>
    </lineage>
</organism>